<keyword evidence="11" id="KW-0969">Cilium</keyword>
<protein>
    <recommendedName>
        <fullName evidence="10">Flagellar protein FliL</fullName>
    </recommendedName>
</protein>
<evidence type="ECO:0000313" key="12">
    <source>
        <dbReference type="Proteomes" id="UP000707352"/>
    </source>
</evidence>
<keyword evidence="11" id="KW-0282">Flagellum</keyword>
<gene>
    <name evidence="11" type="ORF">HB375_00080</name>
</gene>
<evidence type="ECO:0000256" key="6">
    <source>
        <dbReference type="ARBA" id="ARBA00022692"/>
    </source>
</evidence>
<comment type="function">
    <text evidence="1 10">Controls the rotational direction of flagella during chemotaxis.</text>
</comment>
<evidence type="ECO:0000256" key="10">
    <source>
        <dbReference type="RuleBase" id="RU364125"/>
    </source>
</evidence>
<keyword evidence="10" id="KW-0997">Cell inner membrane</keyword>
<dbReference type="Proteomes" id="UP000707352">
    <property type="component" value="Unassembled WGS sequence"/>
</dbReference>
<evidence type="ECO:0000256" key="9">
    <source>
        <dbReference type="ARBA" id="ARBA00023136"/>
    </source>
</evidence>
<comment type="similarity">
    <text evidence="3 10">Belongs to the FliL family.</text>
</comment>
<comment type="subcellular location">
    <subcellularLocation>
        <location evidence="10">Cell inner membrane</location>
    </subcellularLocation>
    <subcellularLocation>
        <location evidence="2">Cell membrane</location>
        <topology evidence="2">Single-pass membrane protein</topology>
    </subcellularLocation>
</comment>
<evidence type="ECO:0000256" key="2">
    <source>
        <dbReference type="ARBA" id="ARBA00004162"/>
    </source>
</evidence>
<proteinExistence type="inferred from homology"/>
<dbReference type="EMBL" id="JAATJS010000001">
    <property type="protein sequence ID" value="NIX75008.1"/>
    <property type="molecule type" value="Genomic_DNA"/>
</dbReference>
<keyword evidence="7 10" id="KW-0283">Flagellar rotation</keyword>
<evidence type="ECO:0000256" key="1">
    <source>
        <dbReference type="ARBA" id="ARBA00002254"/>
    </source>
</evidence>
<keyword evidence="4" id="KW-1003">Cell membrane</keyword>
<organism evidence="11 12">
    <name type="scientific">Microvirga terricola</name>
    <dbReference type="NCBI Taxonomy" id="2719797"/>
    <lineage>
        <taxon>Bacteria</taxon>
        <taxon>Pseudomonadati</taxon>
        <taxon>Pseudomonadota</taxon>
        <taxon>Alphaproteobacteria</taxon>
        <taxon>Hyphomicrobiales</taxon>
        <taxon>Methylobacteriaceae</taxon>
        <taxon>Microvirga</taxon>
    </lineage>
</organism>
<keyword evidence="5 10" id="KW-0145">Chemotaxis</keyword>
<evidence type="ECO:0000256" key="4">
    <source>
        <dbReference type="ARBA" id="ARBA00022475"/>
    </source>
</evidence>
<dbReference type="Pfam" id="PF03748">
    <property type="entry name" value="FliL"/>
    <property type="match status" value="1"/>
</dbReference>
<evidence type="ECO:0000313" key="11">
    <source>
        <dbReference type="EMBL" id="NIX75008.1"/>
    </source>
</evidence>
<keyword evidence="6 10" id="KW-0812">Transmembrane</keyword>
<accession>A0ABX0V5A0</accession>
<keyword evidence="11" id="KW-0966">Cell projection</keyword>
<keyword evidence="9 10" id="KW-0472">Membrane</keyword>
<evidence type="ECO:0000256" key="3">
    <source>
        <dbReference type="ARBA" id="ARBA00008281"/>
    </source>
</evidence>
<name>A0ABX0V5A0_9HYPH</name>
<dbReference type="InterPro" id="IPR005503">
    <property type="entry name" value="FliL"/>
</dbReference>
<reference evidence="11 12" key="1">
    <citation type="submission" date="2020-03" db="EMBL/GenBank/DDBJ databases">
        <title>The genome sequence of Microvirga sp. c23x22.</title>
        <authorList>
            <person name="Zhang X."/>
        </authorList>
    </citation>
    <scope>NUCLEOTIDE SEQUENCE [LARGE SCALE GENOMIC DNA]</scope>
    <source>
        <strain evidence="12">c23x22</strain>
    </source>
</reference>
<evidence type="ECO:0000256" key="5">
    <source>
        <dbReference type="ARBA" id="ARBA00022500"/>
    </source>
</evidence>
<feature type="transmembrane region" description="Helical" evidence="10">
    <location>
        <begin position="20"/>
        <end position="44"/>
    </location>
</feature>
<sequence length="166" mass="17968">MAKKRASSKSASSAKGSGSWLMILLVLTVLAAITGGGFGFYMVATVERAVDEKKKGEQDKTSQVLKYSGDMAIKGLAPVVTNLSGSAETWIRLESSIVFTNGSMQNPDVMAAEIRQDVLAYLRTLTLPQIEGASGLHHLREDLNERAQMRSKGLVRELIVETLVVQ</sequence>
<keyword evidence="8 10" id="KW-1133">Transmembrane helix</keyword>
<comment type="caution">
    <text evidence="11">The sequence shown here is derived from an EMBL/GenBank/DDBJ whole genome shotgun (WGS) entry which is preliminary data.</text>
</comment>
<evidence type="ECO:0000256" key="8">
    <source>
        <dbReference type="ARBA" id="ARBA00022989"/>
    </source>
</evidence>
<keyword evidence="12" id="KW-1185">Reference proteome</keyword>
<evidence type="ECO:0000256" key="7">
    <source>
        <dbReference type="ARBA" id="ARBA00022779"/>
    </source>
</evidence>